<protein>
    <submittedName>
        <fullName evidence="1">Uncharacterized protein</fullName>
    </submittedName>
</protein>
<dbReference type="Proteomes" id="UP000181917">
    <property type="component" value="Unassembled WGS sequence"/>
</dbReference>
<proteinExistence type="predicted"/>
<gene>
    <name evidence="1" type="ORF">SAMN04489742_2457</name>
</gene>
<dbReference type="RefSeq" id="WP_074700676.1">
    <property type="nucleotide sequence ID" value="NZ_CP018863.1"/>
</dbReference>
<keyword evidence="2" id="KW-1185">Reference proteome</keyword>
<accession>A0A1H1DI54</accession>
<evidence type="ECO:0000313" key="1">
    <source>
        <dbReference type="EMBL" id="SDQ76127.1"/>
    </source>
</evidence>
<sequence>MGFAIVMIVLVVAAVVWLLLSTRADRKVKKHVHPWQRSGWAAPGAYTAGTFGGHIDSGGSSGCDSGGGGA</sequence>
<dbReference type="STRING" id="37928.SAMN04489742_2457"/>
<name>A0A1H1DI54_9MICC</name>
<dbReference type="EMBL" id="FNKH01000002">
    <property type="protein sequence ID" value="SDQ76127.1"/>
    <property type="molecule type" value="Genomic_DNA"/>
</dbReference>
<evidence type="ECO:0000313" key="2">
    <source>
        <dbReference type="Proteomes" id="UP000181917"/>
    </source>
</evidence>
<organism evidence="1 2">
    <name type="scientific">Crystallibacter crystallopoietes</name>
    <dbReference type="NCBI Taxonomy" id="37928"/>
    <lineage>
        <taxon>Bacteria</taxon>
        <taxon>Bacillati</taxon>
        <taxon>Actinomycetota</taxon>
        <taxon>Actinomycetes</taxon>
        <taxon>Micrococcales</taxon>
        <taxon>Micrococcaceae</taxon>
        <taxon>Crystallibacter</taxon>
    </lineage>
</organism>
<dbReference type="AlphaFoldDB" id="A0A1H1DI54"/>
<reference evidence="1 2" key="1">
    <citation type="submission" date="2016-10" db="EMBL/GenBank/DDBJ databases">
        <authorList>
            <person name="de Groot N.N."/>
        </authorList>
    </citation>
    <scope>NUCLEOTIDE SEQUENCE [LARGE SCALE GENOMIC DNA]</scope>
    <source>
        <strain evidence="1 2">DSM 20117</strain>
    </source>
</reference>
<dbReference type="KEGG" id="acry:AC20117_05145"/>